<keyword evidence="3 7" id="KW-0812">Transmembrane</keyword>
<dbReference type="AlphaFoldDB" id="A0A0M0BQD5"/>
<gene>
    <name evidence="9" type="ORF">AC482_03485</name>
</gene>
<evidence type="ECO:0000313" key="10">
    <source>
        <dbReference type="Proteomes" id="UP000037210"/>
    </source>
</evidence>
<dbReference type="SUPFAM" id="SSF49464">
    <property type="entry name" value="Carboxypeptidase regulatory domain-like"/>
    <property type="match status" value="1"/>
</dbReference>
<comment type="subcellular location">
    <subcellularLocation>
        <location evidence="1">Cell membrane</location>
        <topology evidence="1">Multi-pass membrane protein</topology>
    </subcellularLocation>
</comment>
<dbReference type="PANTHER" id="PTHR30572:SF4">
    <property type="entry name" value="ABC TRANSPORTER PERMEASE YTRF"/>
    <property type="match status" value="1"/>
</dbReference>
<protein>
    <recommendedName>
        <fullName evidence="8">ABC3 transporter permease C-terminal domain-containing protein</fullName>
    </recommendedName>
</protein>
<accession>A0A0M0BQD5</accession>
<comment type="caution">
    <text evidence="9">The sequence shown here is derived from an EMBL/GenBank/DDBJ whole genome shotgun (WGS) entry which is preliminary data.</text>
</comment>
<keyword evidence="2" id="KW-1003">Cell membrane</keyword>
<dbReference type="InterPro" id="IPR050250">
    <property type="entry name" value="Macrolide_Exporter_MacB"/>
</dbReference>
<feature type="transmembrane region" description="Helical" evidence="7">
    <location>
        <begin position="344"/>
        <end position="361"/>
    </location>
</feature>
<name>A0A0M0BQD5_9ARCH</name>
<reference evidence="9 10" key="1">
    <citation type="submission" date="2015-06" db="EMBL/GenBank/DDBJ databases">
        <title>New insights into the roles of widespread benthic archaea in carbon and nitrogen cycling.</title>
        <authorList>
            <person name="Lazar C.S."/>
            <person name="Baker B.J."/>
            <person name="Seitz K.W."/>
            <person name="Hyde A.S."/>
            <person name="Dick G.J."/>
            <person name="Hinrichs K.-U."/>
            <person name="Teske A.P."/>
        </authorList>
    </citation>
    <scope>NUCLEOTIDE SEQUENCE [LARGE SCALE GENOMIC DNA]</scope>
    <source>
        <strain evidence="9">DG-45</strain>
    </source>
</reference>
<evidence type="ECO:0000256" key="5">
    <source>
        <dbReference type="ARBA" id="ARBA00023136"/>
    </source>
</evidence>
<feature type="transmembrane region" description="Helical" evidence="7">
    <location>
        <begin position="428"/>
        <end position="448"/>
    </location>
</feature>
<keyword evidence="4 7" id="KW-1133">Transmembrane helix</keyword>
<dbReference type="EMBL" id="LFWZ01000027">
    <property type="protein sequence ID" value="KON30575.1"/>
    <property type="molecule type" value="Genomic_DNA"/>
</dbReference>
<evidence type="ECO:0000256" key="4">
    <source>
        <dbReference type="ARBA" id="ARBA00022989"/>
    </source>
</evidence>
<evidence type="ECO:0000256" key="6">
    <source>
        <dbReference type="ARBA" id="ARBA00038076"/>
    </source>
</evidence>
<feature type="transmembrane region" description="Helical" evidence="7">
    <location>
        <begin position="784"/>
        <end position="804"/>
    </location>
</feature>
<feature type="transmembrane region" description="Helical" evidence="7">
    <location>
        <begin position="373"/>
        <end position="391"/>
    </location>
</feature>
<dbReference type="PANTHER" id="PTHR30572">
    <property type="entry name" value="MEMBRANE COMPONENT OF TRANSPORTER-RELATED"/>
    <property type="match status" value="1"/>
</dbReference>
<feature type="transmembrane region" description="Helical" evidence="7">
    <location>
        <begin position="739"/>
        <end position="764"/>
    </location>
</feature>
<keyword evidence="5 7" id="KW-0472">Membrane</keyword>
<feature type="transmembrane region" description="Helical" evidence="7">
    <location>
        <begin position="316"/>
        <end position="337"/>
    </location>
</feature>
<feature type="domain" description="ABC3 transporter permease C-terminal" evidence="8">
    <location>
        <begin position="702"/>
        <end position="806"/>
    </location>
</feature>
<dbReference type="InterPro" id="IPR008969">
    <property type="entry name" value="CarboxyPept-like_regulatory"/>
</dbReference>
<organism evidence="9 10">
    <name type="scientific">miscellaneous Crenarchaeota group-15 archaeon DG-45</name>
    <dbReference type="NCBI Taxonomy" id="1685127"/>
    <lineage>
        <taxon>Archaea</taxon>
        <taxon>Candidatus Bathyarchaeota</taxon>
        <taxon>MCG-15</taxon>
    </lineage>
</organism>
<dbReference type="Pfam" id="PF02687">
    <property type="entry name" value="FtsX"/>
    <property type="match status" value="1"/>
</dbReference>
<evidence type="ECO:0000259" key="8">
    <source>
        <dbReference type="Pfam" id="PF02687"/>
    </source>
</evidence>
<evidence type="ECO:0000256" key="2">
    <source>
        <dbReference type="ARBA" id="ARBA00022475"/>
    </source>
</evidence>
<dbReference type="GO" id="GO:0005886">
    <property type="term" value="C:plasma membrane"/>
    <property type="evidence" value="ECO:0007669"/>
    <property type="project" value="UniProtKB-SubCell"/>
</dbReference>
<feature type="transmembrane region" description="Helical" evidence="7">
    <location>
        <begin position="699"/>
        <end position="718"/>
    </location>
</feature>
<sequence length="948" mass="102142">MVGGRRKTLLPLALILLLLLIAILPSAEAQTATLSGVVLDEDGSSIEGAVVSVWRGRSPVASTTTGADGRFYADVKEDARCSVYVFADDPSTPGVDYLPDRAEAEPANGRELSFRLVSAASLVLEGDIQFVESEELPTSVVYAILDPASEGVVTVSGFPLIYGSGLNAQTPFLGLEPSHLVVPAGVPFDVEVNASVLIERRHVLRSFLVDEPGHFELGRGERLAVDVRRHSLPFNLALVEGLHGGVETEIGDMEVAGFYLTAERATAASTARQLSEARYLYVEGLYIESFDAARRSYLELRLTLRGLEGMYADASVSVYILIALLSLTSTAVAFLMTNRDSTKLLSSPILFSASLAVLYLTYPGSGIISFEHFSASATLALAASLALAWVLPRFLRGRGSRGQVPVRNIIVPIFSLAKRGIRRRRLRFALTLASLAVLVMSFVSLTSFSEGYGLLISRVSGRGVPAAAVLLRAPGYAEESPEFIKRADIESGWLERQPESRFVSPKVENPPLPWPVATLSGIPIHGMVGVDPALEASMIDLRGLILDGELPSEGGIMIGESLRREMGVDVGDRLALDGVTVTLQGIFDDEVIRSLEDLDGSDYLPRKMVNVSPEGEIPNLVVEACEPQEVVITHISTALGTPFVGVSRVGIALEEGVDANAFAERMALERGYLAWASSSGGVYRFSLGGYLEGRGLPLMVPWVIVVLNVVVTMLNSMYERRREIHILSSVGINPAQIAAIFVAEASIIGVIAGGLGYLGGLGLYRAMAFFGLSLEVHQKISASWSLASIGIALTAILMGALAALRSSVVITPSLMRRWSFEVERENYSKPWETAIPVKLLREEVEGFVDFVVRDLKARESSPNLKTSSIRVGSEAEGAVRRIDFVYRNGQSSRFYTRNTLLIETGADGGVAATLRTYSDREWAHAAGTLVRMIAMSWSTTRGGTGGRS</sequence>
<dbReference type="GO" id="GO:0022857">
    <property type="term" value="F:transmembrane transporter activity"/>
    <property type="evidence" value="ECO:0007669"/>
    <property type="project" value="TreeGrafter"/>
</dbReference>
<dbReference type="Proteomes" id="UP000037210">
    <property type="component" value="Unassembled WGS sequence"/>
</dbReference>
<evidence type="ECO:0000256" key="7">
    <source>
        <dbReference type="SAM" id="Phobius"/>
    </source>
</evidence>
<evidence type="ECO:0000313" key="9">
    <source>
        <dbReference type="EMBL" id="KON30575.1"/>
    </source>
</evidence>
<proteinExistence type="inferred from homology"/>
<evidence type="ECO:0000256" key="1">
    <source>
        <dbReference type="ARBA" id="ARBA00004651"/>
    </source>
</evidence>
<comment type="similarity">
    <text evidence="6">Belongs to the ABC-4 integral membrane protein family.</text>
</comment>
<dbReference type="InterPro" id="IPR003838">
    <property type="entry name" value="ABC3_permease_C"/>
</dbReference>
<evidence type="ECO:0000256" key="3">
    <source>
        <dbReference type="ARBA" id="ARBA00022692"/>
    </source>
</evidence>